<dbReference type="EMBL" id="WKMO01000233">
    <property type="protein sequence ID" value="MSB76559.1"/>
    <property type="molecule type" value="Genomic_DNA"/>
</dbReference>
<dbReference type="InterPro" id="IPR010093">
    <property type="entry name" value="SinI_DNA-bd"/>
</dbReference>
<dbReference type="NCBIfam" id="TIGR01764">
    <property type="entry name" value="excise"/>
    <property type="match status" value="1"/>
</dbReference>
<proteinExistence type="predicted"/>
<dbReference type="SUPFAM" id="SSF46955">
    <property type="entry name" value="Putative DNA-binding domain"/>
    <property type="match status" value="1"/>
</dbReference>
<dbReference type="RefSeq" id="WP_317174032.1">
    <property type="nucleotide sequence ID" value="NZ_WKMO01000233.1"/>
</dbReference>
<dbReference type="InterPro" id="IPR041657">
    <property type="entry name" value="HTH_17"/>
</dbReference>
<protein>
    <submittedName>
        <fullName evidence="2">Helix-turn-helix domain-containing protein</fullName>
    </submittedName>
</protein>
<evidence type="ECO:0000259" key="1">
    <source>
        <dbReference type="Pfam" id="PF12728"/>
    </source>
</evidence>
<comment type="caution">
    <text evidence="2">The sequence shown here is derived from an EMBL/GenBank/DDBJ whole genome shotgun (WGS) entry which is preliminary data.</text>
</comment>
<feature type="domain" description="Helix-turn-helix" evidence="1">
    <location>
        <begin position="35"/>
        <end position="80"/>
    </location>
</feature>
<dbReference type="AlphaFoldDB" id="A0A9Q4MVU7"/>
<reference evidence="2 3" key="1">
    <citation type="journal article" date="2019" name="Nat. Med.">
        <title>A library of human gut bacterial isolates paired with longitudinal multiomics data enables mechanistic microbiome research.</title>
        <authorList>
            <person name="Poyet M."/>
            <person name="Groussin M."/>
            <person name="Gibbons S.M."/>
            <person name="Avila-Pacheco J."/>
            <person name="Jiang X."/>
            <person name="Kearney S.M."/>
            <person name="Perrotta A.R."/>
            <person name="Berdy B."/>
            <person name="Zhao S."/>
            <person name="Lieberman T.D."/>
            <person name="Swanson P.K."/>
            <person name="Smith M."/>
            <person name="Roesemann S."/>
            <person name="Alexander J.E."/>
            <person name="Rich S.A."/>
            <person name="Livny J."/>
            <person name="Vlamakis H."/>
            <person name="Clish C."/>
            <person name="Bullock K."/>
            <person name="Deik A."/>
            <person name="Scott J."/>
            <person name="Pierce K.A."/>
            <person name="Xavier R.J."/>
            <person name="Alm E.J."/>
        </authorList>
    </citation>
    <scope>NUCLEOTIDE SEQUENCE [LARGE SCALE GENOMIC DNA]</scope>
    <source>
        <strain evidence="2 3">BIOML-A20</strain>
    </source>
</reference>
<dbReference type="Proteomes" id="UP000441609">
    <property type="component" value="Unassembled WGS sequence"/>
</dbReference>
<evidence type="ECO:0000313" key="2">
    <source>
        <dbReference type="EMBL" id="MSB76559.1"/>
    </source>
</evidence>
<dbReference type="PANTHER" id="PTHR34585:SF22">
    <property type="entry name" value="HELIX-TURN-HELIX DOMAIN-CONTAINING PROTEIN"/>
    <property type="match status" value="1"/>
</dbReference>
<dbReference type="PANTHER" id="PTHR34585">
    <property type="match status" value="1"/>
</dbReference>
<dbReference type="InterPro" id="IPR009061">
    <property type="entry name" value="DNA-bd_dom_put_sf"/>
</dbReference>
<organism evidence="2 3">
    <name type="scientific">Parabacteroides distasonis</name>
    <dbReference type="NCBI Taxonomy" id="823"/>
    <lineage>
        <taxon>Bacteria</taxon>
        <taxon>Pseudomonadati</taxon>
        <taxon>Bacteroidota</taxon>
        <taxon>Bacteroidia</taxon>
        <taxon>Bacteroidales</taxon>
        <taxon>Tannerellaceae</taxon>
        <taxon>Parabacteroides</taxon>
    </lineage>
</organism>
<name>A0A9Q4MVU7_PARDI</name>
<accession>A0A9Q4MVU7</accession>
<dbReference type="GO" id="GO:0003677">
    <property type="term" value="F:DNA binding"/>
    <property type="evidence" value="ECO:0007669"/>
    <property type="project" value="InterPro"/>
</dbReference>
<evidence type="ECO:0000313" key="3">
    <source>
        <dbReference type="Proteomes" id="UP000441609"/>
    </source>
</evidence>
<sequence length="85" mass="9781">MEPQKEKATGKPKYKPVEPVTLETVPEDAVFIRSTDVCKLLNISNSTLRNMRAEHAIPFYKLGGIFLYSKEEIMNYLASNYSRRI</sequence>
<dbReference type="Pfam" id="PF12728">
    <property type="entry name" value="HTH_17"/>
    <property type="match status" value="1"/>
</dbReference>
<gene>
    <name evidence="2" type="ORF">GKD70_25320</name>
</gene>